<keyword evidence="1" id="KW-0732">Signal</keyword>
<dbReference type="InterPro" id="IPR053137">
    <property type="entry name" value="NLR-like"/>
</dbReference>
<sequence>MEPTRPKNRLGFEIAIICALTIEADAVEALFDQYWDDDGPDYEKAPGDPNAYSTGSIGKHNVVLARMPDMGKVSSATVAVNCRVSFPNIKLALVVGICGAVPFIPKSNIDIYLGDVIVSRGIVQYDLGHRLPGQFIRKDTVSEDLGRPSGEIRSFLAKREGIRGRKGLRTKTITYLNSLRNEPELEAEYPGVQYDKLFKAMYRHVSDGNRCEECGCSGDLVVRARHSQDTPQPAIHFGLIASGDAVMKCGVERDDISKQEGVIGFEMEGAGVWDTFPCIVIKGACDYADSHKTKVWQRYAASTAAACTKALLEFWSPSNIAPHNEIIGPASPTTKYIIPYTKNPDFVGRSEILDWLTGQLKFTQETSGLVQTRVALYGLGGTGKTQIALEFVLRLQQTRSNVSIFWVHASSTQRFRQAFASIAQAFEIPGYEDPKHDLLLLVKNWLMEKTHGEWVMILDNADDAELFFGQPSETVIDITEPKNLAHYLPECPHGSLLITTRNKQAAVRLTKGRGFIEVPRMNDIEAVKLLRSSLDDTETASADLSALSSYLEHLPLALAQAAAYIKETTIAVKKYLKLLGDNDSDKKMTHLLSKEFETAGRDSQTPKAVIRTWMLSFQQIERQHSLASELLSFMSLLDRQDIPEEFISYYNEKESESGTVNEMELLDAMGLLKAFSFVTENTDGGFNMHRLIQLATRKWLASRDTIGQFSSKALRIVANIYPSDHYDENRNTCIRYLSHANMVLEGSQPMLYDEAETRLRILDSITEFYEFELLWDDAEKTSTRAVNLCQEINGADHPTTLKSMSMLTSIYNQQNRWEEAENLGIQVVEGQKRKLGVDHLETLASMRNLAEAISGNNRLEEAEKLIVQVIDTQKIKLGADHPDILTSMSSLAGLYANHEQLDKAEKMVVQVLETQKKIFGTDHISTLGSMVQLAGIIGSSGINKEAVQLAGFIGNDGRNGEVEYLMKEAINGLTIKLGADHLAVLDLMDYFALICVNMGRVEEAEKLATQVMEAKKKKLGGSHPDTLNTMTLLAHLFDDNNQWGKAEKMFLQIVDAQEMGLGANHPNTLNHKGILALRFLEQGRLDEAEKLEAQVMEGRLKHLGDDDLGTLTSMANLASIYGGQERWQEAEKLDTHVLAMRKLKLGVDHPDTLVSMGNLAHDWKGQGRTEEALELMLERVEAQRRIMGPEHSITKATMIVVDMWKAEK</sequence>
<feature type="domain" description="Nucleoside phosphorylase" evidence="2">
    <location>
        <begin position="14"/>
        <end position="290"/>
    </location>
</feature>
<dbReference type="EMBL" id="JADCTT010000013">
    <property type="protein sequence ID" value="KAF9745466.1"/>
    <property type="molecule type" value="Genomic_DNA"/>
</dbReference>
<proteinExistence type="predicted"/>
<evidence type="ECO:0000313" key="4">
    <source>
        <dbReference type="EMBL" id="KAF9745466.1"/>
    </source>
</evidence>
<comment type="caution">
    <text evidence="4">The sequence shown here is derived from an EMBL/GenBank/DDBJ whole genome shotgun (WGS) entry which is preliminary data.</text>
</comment>
<evidence type="ECO:0000259" key="3">
    <source>
        <dbReference type="Pfam" id="PF25000"/>
    </source>
</evidence>
<dbReference type="InterPro" id="IPR035994">
    <property type="entry name" value="Nucleoside_phosphorylase_sf"/>
</dbReference>
<protein>
    <recommendedName>
        <fullName evidence="6">Nucleoside phosphorylase domain-containing protein</fullName>
    </recommendedName>
</protein>
<dbReference type="Gene3D" id="3.40.50.1580">
    <property type="entry name" value="Nucleoside phosphorylase domain"/>
    <property type="match status" value="1"/>
</dbReference>
<dbReference type="Pfam" id="PF13424">
    <property type="entry name" value="TPR_12"/>
    <property type="match status" value="4"/>
</dbReference>
<dbReference type="AlphaFoldDB" id="A0A8H7N403"/>
<dbReference type="SUPFAM" id="SSF53167">
    <property type="entry name" value="Purine and uridine phosphorylases"/>
    <property type="match status" value="1"/>
</dbReference>
<gene>
    <name evidence="4" type="ORF">IM811_005088</name>
</gene>
<dbReference type="PANTHER" id="PTHR46082:SF6">
    <property type="entry name" value="AAA+ ATPASE DOMAIN-CONTAINING PROTEIN-RELATED"/>
    <property type="match status" value="1"/>
</dbReference>
<name>A0A8H7N403_BIOOC</name>
<dbReference type="Gene3D" id="1.25.40.10">
    <property type="entry name" value="Tetratricopeptide repeat domain"/>
    <property type="match status" value="3"/>
</dbReference>
<dbReference type="Pfam" id="PF25000">
    <property type="entry name" value="DUF7779"/>
    <property type="match status" value="1"/>
</dbReference>
<reference evidence="4" key="1">
    <citation type="submission" date="2020-10" db="EMBL/GenBank/DDBJ databases">
        <title>High-Quality Genome Resource of Clonostachys rosea strain S41 by Oxford Nanopore Long-Read Sequencing.</title>
        <authorList>
            <person name="Wang H."/>
        </authorList>
    </citation>
    <scope>NUCLEOTIDE SEQUENCE</scope>
    <source>
        <strain evidence="4">S41</strain>
    </source>
</reference>
<dbReference type="SUPFAM" id="SSF52540">
    <property type="entry name" value="P-loop containing nucleoside triphosphate hydrolases"/>
    <property type="match status" value="1"/>
</dbReference>
<accession>A0A8H7N403</accession>
<dbReference type="GO" id="GO:0009116">
    <property type="term" value="P:nucleoside metabolic process"/>
    <property type="evidence" value="ECO:0007669"/>
    <property type="project" value="InterPro"/>
</dbReference>
<feature type="signal peptide" evidence="1">
    <location>
        <begin position="1"/>
        <end position="26"/>
    </location>
</feature>
<dbReference type="Pfam" id="PF01048">
    <property type="entry name" value="PNP_UDP_1"/>
    <property type="match status" value="1"/>
</dbReference>
<organism evidence="4 5">
    <name type="scientific">Bionectria ochroleuca</name>
    <name type="common">Gliocladium roseum</name>
    <dbReference type="NCBI Taxonomy" id="29856"/>
    <lineage>
        <taxon>Eukaryota</taxon>
        <taxon>Fungi</taxon>
        <taxon>Dikarya</taxon>
        <taxon>Ascomycota</taxon>
        <taxon>Pezizomycotina</taxon>
        <taxon>Sordariomycetes</taxon>
        <taxon>Hypocreomycetidae</taxon>
        <taxon>Hypocreales</taxon>
        <taxon>Bionectriaceae</taxon>
        <taxon>Clonostachys</taxon>
    </lineage>
</organism>
<dbReference type="Gene3D" id="3.40.50.300">
    <property type="entry name" value="P-loop containing nucleotide triphosphate hydrolases"/>
    <property type="match status" value="1"/>
</dbReference>
<dbReference type="PANTHER" id="PTHR46082">
    <property type="entry name" value="ATP/GTP-BINDING PROTEIN-RELATED"/>
    <property type="match status" value="1"/>
</dbReference>
<evidence type="ECO:0000256" key="1">
    <source>
        <dbReference type="SAM" id="SignalP"/>
    </source>
</evidence>
<evidence type="ECO:0008006" key="6">
    <source>
        <dbReference type="Google" id="ProtNLM"/>
    </source>
</evidence>
<feature type="domain" description="DUF7779" evidence="3">
    <location>
        <begin position="620"/>
        <end position="701"/>
    </location>
</feature>
<dbReference type="Proteomes" id="UP000616885">
    <property type="component" value="Unassembled WGS sequence"/>
</dbReference>
<evidence type="ECO:0000313" key="5">
    <source>
        <dbReference type="Proteomes" id="UP000616885"/>
    </source>
</evidence>
<dbReference type="InterPro" id="IPR000845">
    <property type="entry name" value="Nucleoside_phosphorylase_d"/>
</dbReference>
<dbReference type="SUPFAM" id="SSF48452">
    <property type="entry name" value="TPR-like"/>
    <property type="match status" value="3"/>
</dbReference>
<dbReference type="GO" id="GO:0003824">
    <property type="term" value="F:catalytic activity"/>
    <property type="evidence" value="ECO:0007669"/>
    <property type="project" value="InterPro"/>
</dbReference>
<dbReference type="InterPro" id="IPR011990">
    <property type="entry name" value="TPR-like_helical_dom_sf"/>
</dbReference>
<dbReference type="InterPro" id="IPR027417">
    <property type="entry name" value="P-loop_NTPase"/>
</dbReference>
<feature type="chain" id="PRO_5034083062" description="Nucleoside phosphorylase domain-containing protein" evidence="1">
    <location>
        <begin position="27"/>
        <end position="1208"/>
    </location>
</feature>
<dbReference type="InterPro" id="IPR056681">
    <property type="entry name" value="DUF7779"/>
</dbReference>
<dbReference type="Pfam" id="PF13374">
    <property type="entry name" value="TPR_10"/>
    <property type="match status" value="1"/>
</dbReference>
<evidence type="ECO:0000259" key="2">
    <source>
        <dbReference type="Pfam" id="PF01048"/>
    </source>
</evidence>